<name>A0ABU6C7P5_9ACTN</name>
<proteinExistence type="predicted"/>
<evidence type="ECO:0000313" key="1">
    <source>
        <dbReference type="EMBL" id="MEB3960738.1"/>
    </source>
</evidence>
<dbReference type="Gene3D" id="1.10.357.10">
    <property type="entry name" value="Tetracycline Repressor, domain 2"/>
    <property type="match status" value="1"/>
</dbReference>
<protein>
    <recommendedName>
        <fullName evidence="3">TetR family transcriptional regulator</fullName>
    </recommendedName>
</protein>
<dbReference type="RefSeq" id="WP_324767884.1">
    <property type="nucleotide sequence ID" value="NZ_BAAATS010000032.1"/>
</dbReference>
<reference evidence="1 2" key="1">
    <citation type="submission" date="2022-10" db="EMBL/GenBank/DDBJ databases">
        <authorList>
            <person name="Xie J."/>
            <person name="Shen N."/>
        </authorList>
    </citation>
    <scope>NUCLEOTIDE SEQUENCE [LARGE SCALE GENOMIC DNA]</scope>
    <source>
        <strain evidence="1 2">DSM 41681</strain>
    </source>
</reference>
<sequence length="99" mass="10192">MAPGYRGCPVTNTHAEFSDAGHPAHALSIAYYDQVHGGLIDLARQAGAADPRGLADRLMLIIDGLNVSGAARGREGAAPAGVAFAEEVIRRALPVKSTA</sequence>
<organism evidence="1 2">
    <name type="scientific">Streptomyces kunmingensis</name>
    <dbReference type="NCBI Taxonomy" id="68225"/>
    <lineage>
        <taxon>Bacteria</taxon>
        <taxon>Bacillati</taxon>
        <taxon>Actinomycetota</taxon>
        <taxon>Actinomycetes</taxon>
        <taxon>Kitasatosporales</taxon>
        <taxon>Streptomycetaceae</taxon>
        <taxon>Streptomyces</taxon>
    </lineage>
</organism>
<dbReference type="SUPFAM" id="SSF48498">
    <property type="entry name" value="Tetracyclin repressor-like, C-terminal domain"/>
    <property type="match status" value="1"/>
</dbReference>
<dbReference type="InterPro" id="IPR036271">
    <property type="entry name" value="Tet_transcr_reg_TetR-rel_C_sf"/>
</dbReference>
<evidence type="ECO:0000313" key="2">
    <source>
        <dbReference type="Proteomes" id="UP001352223"/>
    </source>
</evidence>
<accession>A0ABU6C7P5</accession>
<keyword evidence="2" id="KW-1185">Reference proteome</keyword>
<dbReference type="EMBL" id="JAOZYB010000062">
    <property type="protein sequence ID" value="MEB3960738.1"/>
    <property type="molecule type" value="Genomic_DNA"/>
</dbReference>
<dbReference type="Proteomes" id="UP001352223">
    <property type="component" value="Unassembled WGS sequence"/>
</dbReference>
<evidence type="ECO:0008006" key="3">
    <source>
        <dbReference type="Google" id="ProtNLM"/>
    </source>
</evidence>
<comment type="caution">
    <text evidence="1">The sequence shown here is derived from an EMBL/GenBank/DDBJ whole genome shotgun (WGS) entry which is preliminary data.</text>
</comment>
<gene>
    <name evidence="1" type="ORF">OKJ48_10865</name>
</gene>